<gene>
    <name evidence="1" type="ORF">PQQ21_001822</name>
</gene>
<name>A0AAI9HG31_CITFR</name>
<organism evidence="1">
    <name type="scientific">Citrobacter freundii</name>
    <dbReference type="NCBI Taxonomy" id="546"/>
    <lineage>
        <taxon>Bacteria</taxon>
        <taxon>Pseudomonadati</taxon>
        <taxon>Pseudomonadota</taxon>
        <taxon>Gammaproteobacteria</taxon>
        <taxon>Enterobacterales</taxon>
        <taxon>Enterobacteriaceae</taxon>
        <taxon>Citrobacter</taxon>
        <taxon>Citrobacter freundii complex</taxon>
    </lineage>
</organism>
<accession>A0AAI9HG31</accession>
<comment type="caution">
    <text evidence="1">The sequence shown here is derived from an EMBL/GenBank/DDBJ whole genome shotgun (WGS) entry which is preliminary data.</text>
</comment>
<dbReference type="AlphaFoldDB" id="A0AAI9HG31"/>
<reference evidence="1" key="1">
    <citation type="submission" date="2024-02" db="EMBL/GenBank/DDBJ databases">
        <authorList>
            <consortium name="Clinical and Environmental Microbiology Branch: Whole genome sequencing antimicrobial resistance pathogens in the healthcare setting"/>
        </authorList>
    </citation>
    <scope>NUCLEOTIDE SEQUENCE</scope>
    <source>
        <strain evidence="1">2023GN-00102</strain>
    </source>
</reference>
<dbReference type="RefSeq" id="WP_125112726.1">
    <property type="nucleotide sequence ID" value="NZ_CAXOME010000001.1"/>
</dbReference>
<proteinExistence type="predicted"/>
<protein>
    <submittedName>
        <fullName evidence="1">Uncharacterized protein</fullName>
    </submittedName>
</protein>
<dbReference type="EMBL" id="ABKLER030000006">
    <property type="protein sequence ID" value="EMN4144579.1"/>
    <property type="molecule type" value="Genomic_DNA"/>
</dbReference>
<sequence>MNMFNEAELIRQLEEQRAVIVQRDSVIQQLQSEVAMLAKALKSAQQNILSCENKHLWICPYCGDIHDSRIGCKETGSVIFINH</sequence>
<evidence type="ECO:0000313" key="1">
    <source>
        <dbReference type="EMBL" id="EMN4144579.1"/>
    </source>
</evidence>